<reference evidence="3" key="1">
    <citation type="journal article" date="2020" name="Stud. Mycol.">
        <title>101 Dothideomycetes genomes: a test case for predicting lifestyles and emergence of pathogens.</title>
        <authorList>
            <person name="Haridas S."/>
            <person name="Albert R."/>
            <person name="Binder M."/>
            <person name="Bloem J."/>
            <person name="Labutti K."/>
            <person name="Salamov A."/>
            <person name="Andreopoulos B."/>
            <person name="Baker S."/>
            <person name="Barry K."/>
            <person name="Bills G."/>
            <person name="Bluhm B."/>
            <person name="Cannon C."/>
            <person name="Castanera R."/>
            <person name="Culley D."/>
            <person name="Daum C."/>
            <person name="Ezra D."/>
            <person name="Gonzalez J."/>
            <person name="Henrissat B."/>
            <person name="Kuo A."/>
            <person name="Liang C."/>
            <person name="Lipzen A."/>
            <person name="Lutzoni F."/>
            <person name="Magnuson J."/>
            <person name="Mondo S."/>
            <person name="Nolan M."/>
            <person name="Ohm R."/>
            <person name="Pangilinan J."/>
            <person name="Park H.-J."/>
            <person name="Ramirez L."/>
            <person name="Alfaro M."/>
            <person name="Sun H."/>
            <person name="Tritt A."/>
            <person name="Yoshinaga Y."/>
            <person name="Zwiers L.-H."/>
            <person name="Turgeon B."/>
            <person name="Goodwin S."/>
            <person name="Spatafora J."/>
            <person name="Crous P."/>
            <person name="Grigoriev I."/>
        </authorList>
    </citation>
    <scope>NUCLEOTIDE SEQUENCE</scope>
    <source>
        <strain evidence="3">CBS 675.92</strain>
    </source>
</reference>
<dbReference type="Proteomes" id="UP000800035">
    <property type="component" value="Unassembled WGS sequence"/>
</dbReference>
<sequence length="752" mass="83637">MPAGTSKSGWLQAGVIRGSMLTKGILPGDEELGKKDDDHKPGASPRIPFWTSVKTPLRWRRRRILLFIVGLCLLYVFVKIVPDLGVENGRQVPYDVGFGGSGVISPPQDERNSPADDTEPSGPPPGLRAPRAGEPAAHAYSGPIKFYRLASSLHGAGHTYGYRSVNRNVLFAVSSLKSASTLLPVICEMSRWSRSWVHVAFMGREDIEISDILEINGIDQVKCPAIWHDARPDYSEYSTDSRAESGVMSALTHAHSFLHPQAVIMDHALAEDNFLVRGVRARSKSLGIPLIEGPKDWDSFMWMTRLDSGSLKAWNSPTVEILIQVPPHSSSIIRLLKSIKAADYSGLKLPHLTIELPTEIDDSVRMFLDNFKWPPDADQNQIGIRRRITSQHTTQEDTAIRFMELFYPTSTSNSHVLLLSPQAELSAQYYQYIMYVLLEYKYSSFGALDSSGVMGISLELPSTLLDGRSKLSLPTIKDMHTERYQELFPNTLSVPFLWQAPNSHATLFFGDKWAELHSFLSNRVAKYHQTPKAESRKKLVSETLPSWVEYMLEFMRLRGYAIFYPGASTSESLVTIHNELYHAPEEFRPLSQTKPEGGKNAPKLPEEAFLRAEEPVGPPKLPEPTIIPHSRPLHRVLTFDGDLPEIHHLPHLLYNGKHIAPVNVSTTAAKYADTYRNVIGGCEIPEGRHRKVEPGSARDLFCFGDETESDWEFDPVDVDNAVVSPSPTPMMAKGTPTPVPTPVVGPATSPGV</sequence>
<evidence type="ECO:0008006" key="5">
    <source>
        <dbReference type="Google" id="ProtNLM"/>
    </source>
</evidence>
<dbReference type="PANTHER" id="PTHR33604">
    <property type="entry name" value="OSJNBA0004B13.7 PROTEIN"/>
    <property type="match status" value="1"/>
</dbReference>
<dbReference type="EMBL" id="ML977046">
    <property type="protein sequence ID" value="KAF1948907.1"/>
    <property type="molecule type" value="Genomic_DNA"/>
</dbReference>
<feature type="region of interest" description="Disordered" evidence="1">
    <location>
        <begin position="103"/>
        <end position="135"/>
    </location>
</feature>
<dbReference type="AlphaFoldDB" id="A0A6A5TIZ0"/>
<dbReference type="PANTHER" id="PTHR33604:SF3">
    <property type="entry name" value="OSJNBA0004B13.7 PROTEIN"/>
    <property type="match status" value="1"/>
</dbReference>
<dbReference type="OrthoDB" id="5397682at2759"/>
<proteinExistence type="predicted"/>
<feature type="transmembrane region" description="Helical" evidence="2">
    <location>
        <begin position="64"/>
        <end position="81"/>
    </location>
</feature>
<keyword evidence="2" id="KW-0812">Transmembrane</keyword>
<keyword evidence="4" id="KW-1185">Reference proteome</keyword>
<evidence type="ECO:0000256" key="1">
    <source>
        <dbReference type="SAM" id="MobiDB-lite"/>
    </source>
</evidence>
<evidence type="ECO:0000313" key="3">
    <source>
        <dbReference type="EMBL" id="KAF1948907.1"/>
    </source>
</evidence>
<protein>
    <recommendedName>
        <fullName evidence="5">Glycosyltransferase 2</fullName>
    </recommendedName>
</protein>
<organism evidence="3 4">
    <name type="scientific">Byssothecium circinans</name>
    <dbReference type="NCBI Taxonomy" id="147558"/>
    <lineage>
        <taxon>Eukaryota</taxon>
        <taxon>Fungi</taxon>
        <taxon>Dikarya</taxon>
        <taxon>Ascomycota</taxon>
        <taxon>Pezizomycotina</taxon>
        <taxon>Dothideomycetes</taxon>
        <taxon>Pleosporomycetidae</taxon>
        <taxon>Pleosporales</taxon>
        <taxon>Massarineae</taxon>
        <taxon>Massarinaceae</taxon>
        <taxon>Byssothecium</taxon>
    </lineage>
</organism>
<feature type="region of interest" description="Disordered" evidence="1">
    <location>
        <begin position="728"/>
        <end position="752"/>
    </location>
</feature>
<evidence type="ECO:0000256" key="2">
    <source>
        <dbReference type="SAM" id="Phobius"/>
    </source>
</evidence>
<name>A0A6A5TIZ0_9PLEO</name>
<gene>
    <name evidence="3" type="ORF">CC80DRAFT_497901</name>
</gene>
<accession>A0A6A5TIZ0</accession>
<keyword evidence="2" id="KW-0472">Membrane</keyword>
<keyword evidence="2" id="KW-1133">Transmembrane helix</keyword>
<evidence type="ECO:0000313" key="4">
    <source>
        <dbReference type="Proteomes" id="UP000800035"/>
    </source>
</evidence>